<dbReference type="EMBL" id="CAJNNV010025677">
    <property type="protein sequence ID" value="CAE8615640.1"/>
    <property type="molecule type" value="Genomic_DNA"/>
</dbReference>
<comment type="caution">
    <text evidence="1">The sequence shown here is derived from an EMBL/GenBank/DDBJ whole genome shotgun (WGS) entry which is preliminary data.</text>
</comment>
<dbReference type="Proteomes" id="UP000654075">
    <property type="component" value="Unassembled WGS sequence"/>
</dbReference>
<sequence length="187" mass="21289">DIPKSMADSNADSSADGFLDDDAVKFPAFRSEKWIKAEFDKLKAPSILLDGVSLQPAYMTAYPTVGLYPAKVKQVREQIKTALFRQALFKIQNVEVTYMEECKDARVLQRIVQNQSSSIAGRLLDLRNPKDVELMREELWTVDRCGQGASYFVRYYKEGGDGYSASVLPNSPRDMWNAFRFYWSSDS</sequence>
<dbReference type="OrthoDB" id="445252at2759"/>
<protein>
    <submittedName>
        <fullName evidence="1">Uncharacterized protein</fullName>
    </submittedName>
</protein>
<name>A0A813FTM2_POLGL</name>
<gene>
    <name evidence="1" type="ORF">PGLA1383_LOCUS33350</name>
</gene>
<organism evidence="1 2">
    <name type="scientific">Polarella glacialis</name>
    <name type="common">Dinoflagellate</name>
    <dbReference type="NCBI Taxonomy" id="89957"/>
    <lineage>
        <taxon>Eukaryota</taxon>
        <taxon>Sar</taxon>
        <taxon>Alveolata</taxon>
        <taxon>Dinophyceae</taxon>
        <taxon>Suessiales</taxon>
        <taxon>Suessiaceae</taxon>
        <taxon>Polarella</taxon>
    </lineage>
</organism>
<dbReference type="OMA" id="MFTFPCF"/>
<reference evidence="1" key="1">
    <citation type="submission" date="2021-02" db="EMBL/GenBank/DDBJ databases">
        <authorList>
            <person name="Dougan E. K."/>
            <person name="Rhodes N."/>
            <person name="Thang M."/>
            <person name="Chan C."/>
        </authorList>
    </citation>
    <scope>NUCLEOTIDE SEQUENCE</scope>
</reference>
<evidence type="ECO:0000313" key="1">
    <source>
        <dbReference type="EMBL" id="CAE8615640.1"/>
    </source>
</evidence>
<evidence type="ECO:0000313" key="2">
    <source>
        <dbReference type="Proteomes" id="UP000654075"/>
    </source>
</evidence>
<accession>A0A813FTM2</accession>
<dbReference type="AlphaFoldDB" id="A0A813FTM2"/>
<proteinExistence type="predicted"/>
<feature type="non-terminal residue" evidence="1">
    <location>
        <position position="1"/>
    </location>
</feature>
<keyword evidence="2" id="KW-1185">Reference proteome</keyword>